<dbReference type="EMBL" id="RJJX01000002">
    <property type="protein sequence ID" value="RUT79578.1"/>
    <property type="molecule type" value="Genomic_DNA"/>
</dbReference>
<gene>
    <name evidence="1" type="ORF">DLK05_02485</name>
</gene>
<dbReference type="InterPro" id="IPR011990">
    <property type="entry name" value="TPR-like_helical_dom_sf"/>
</dbReference>
<evidence type="ECO:0000313" key="1">
    <source>
        <dbReference type="EMBL" id="RUT79578.1"/>
    </source>
</evidence>
<dbReference type="SUPFAM" id="SSF82171">
    <property type="entry name" value="DPP6 N-terminal domain-like"/>
    <property type="match status" value="1"/>
</dbReference>
<dbReference type="RefSeq" id="WP_127342399.1">
    <property type="nucleotide sequence ID" value="NZ_RJJX01000002.1"/>
</dbReference>
<dbReference type="Gene3D" id="2.120.10.30">
    <property type="entry name" value="TolB, C-terminal domain"/>
    <property type="match status" value="1"/>
</dbReference>
<dbReference type="InterPro" id="IPR011659">
    <property type="entry name" value="WD40"/>
</dbReference>
<protein>
    <submittedName>
        <fullName evidence="1">Uncharacterized protein</fullName>
    </submittedName>
</protein>
<dbReference type="InterPro" id="IPR011042">
    <property type="entry name" value="6-blade_b-propeller_TolB-like"/>
</dbReference>
<keyword evidence="2" id="KW-1185">Reference proteome</keyword>
<name>A0A434AYE1_9BACT</name>
<dbReference type="SUPFAM" id="SSF48452">
    <property type="entry name" value="TPR-like"/>
    <property type="match status" value="1"/>
</dbReference>
<comment type="caution">
    <text evidence="1">The sequence shown here is derived from an EMBL/GenBank/DDBJ whole genome shotgun (WGS) entry which is preliminary data.</text>
</comment>
<accession>A0A434AYE1</accession>
<reference evidence="1 2" key="1">
    <citation type="submission" date="2018-11" db="EMBL/GenBank/DDBJ databases">
        <title>Parancylomarina longa gen. nov., sp. nov., isolated from sediments of southern Okinawa.</title>
        <authorList>
            <person name="Fu T."/>
        </authorList>
    </citation>
    <scope>NUCLEOTIDE SEQUENCE [LARGE SCALE GENOMIC DNA]</scope>
    <source>
        <strain evidence="1 2">T3-2 S1-C</strain>
    </source>
</reference>
<dbReference type="Pfam" id="PF07676">
    <property type="entry name" value="PD40"/>
    <property type="match status" value="2"/>
</dbReference>
<dbReference type="Proteomes" id="UP000282985">
    <property type="component" value="Unassembled WGS sequence"/>
</dbReference>
<dbReference type="OrthoDB" id="1110381at2"/>
<dbReference type="Gene3D" id="1.25.40.10">
    <property type="entry name" value="Tetratricopeptide repeat domain"/>
    <property type="match status" value="1"/>
</dbReference>
<dbReference type="AlphaFoldDB" id="A0A434AYE1"/>
<proteinExistence type="predicted"/>
<evidence type="ECO:0000313" key="2">
    <source>
        <dbReference type="Proteomes" id="UP000282985"/>
    </source>
</evidence>
<organism evidence="1 2">
    <name type="scientific">Ancylomarina longa</name>
    <dbReference type="NCBI Taxonomy" id="2487017"/>
    <lineage>
        <taxon>Bacteria</taxon>
        <taxon>Pseudomonadati</taxon>
        <taxon>Bacteroidota</taxon>
        <taxon>Bacteroidia</taxon>
        <taxon>Marinilabiliales</taxon>
        <taxon>Marinifilaceae</taxon>
        <taxon>Ancylomarina</taxon>
    </lineage>
</organism>
<sequence length="580" mass="66152">MKGLFYTLILLIFLMFGNTLYAQELLPINKSEFVQKIPERKIAYSKIKEANKLYAKGLGYVGKCLDLLLEAYDTNSESPQLNYNIGICYLINGPKDKALSYMLKADSLQANLRSDVHFFIGLAYQYQNKFGEAIVQFKMNQELIQQSNESISKELMNLCNKHIDECRNGKIFIKQIGAEKIELLSGNVNTKYDEFNPFVFSGNFYFSSRRGIESQDQRSVQDNKFYEKIYKAKLTDGVLGKSIALNTKFDKKSNVALLSKYLNNQFVVYADNSGNGNLFYADKRNDKWRYFKPVSFINEKSSRESSASFTDDGKEVYFVSNRKGGFGECDIYFSSRDDEGKWSRPMNIGAEINTEYDEGDVFVTSDGKELYFSSKGHNSMGGYDIFKCNREENNRWGKPENLGFPINSTDNDITFFKDKLGVFYFASERSGGLGGFDIYRQKQKTEPLVVNEEKPVEKKTTASVEKKMITPIATIVIDPPSKLIEKPEKQELALEAFVYRVQIAASHKEMGTVELFKRYKGGDVIEHLFVGGWHRYTIGGFNTYEEAAKYKDSCGVPDAFVVLFKGDYRIGFTHRTGAVK</sequence>